<proteinExistence type="predicted"/>
<dbReference type="PROSITE" id="PS51257">
    <property type="entry name" value="PROKAR_LIPOPROTEIN"/>
    <property type="match status" value="1"/>
</dbReference>
<evidence type="ECO:0000313" key="2">
    <source>
        <dbReference type="Proteomes" id="UP000199679"/>
    </source>
</evidence>
<evidence type="ECO:0000313" key="1">
    <source>
        <dbReference type="EMBL" id="SDT63237.1"/>
    </source>
</evidence>
<keyword evidence="2" id="KW-1185">Reference proteome</keyword>
<sequence>MKHIKLYTLIVGLLLFASSCTKVIDLKLGNDSGKLVIEGNITNGSGPQIVKLSTNVPFTNTNTYPAVSGATVTVSDQSGNSYQFTEGPSGTYTNSQLTGVPGNTYTMTVLTKGVTYTAVSTMPQVVNLDSLVSKNQAVTSGSKPKKEISVYYHDPADVVNQYRFVEYVNGVQVKDVFVTNDQFNNGLATNMVLRENNDNDIDIYAGDNVTVEMQCIDHPVYLYWLTLAQQESNGPGGSVTPSDPPTNITPVSLGYFSAHTTQTKTIVAK</sequence>
<organism evidence="1 2">
    <name type="scientific">Mucilaginibacter mallensis</name>
    <dbReference type="NCBI Taxonomy" id="652787"/>
    <lineage>
        <taxon>Bacteria</taxon>
        <taxon>Pseudomonadati</taxon>
        <taxon>Bacteroidota</taxon>
        <taxon>Sphingobacteriia</taxon>
        <taxon>Sphingobacteriales</taxon>
        <taxon>Sphingobacteriaceae</taxon>
        <taxon>Mucilaginibacter</taxon>
    </lineage>
</organism>
<evidence type="ECO:0008006" key="3">
    <source>
        <dbReference type="Google" id="ProtNLM"/>
    </source>
</evidence>
<name>A0A1H2BYV5_MUCMA</name>
<accession>A0A1H2BYV5</accession>
<dbReference type="RefSeq" id="WP_091378343.1">
    <property type="nucleotide sequence ID" value="NZ_LT629740.1"/>
</dbReference>
<dbReference type="AlphaFoldDB" id="A0A1H2BYV5"/>
<protein>
    <recommendedName>
        <fullName evidence="3">DUF4249 domain-containing protein</fullName>
    </recommendedName>
</protein>
<reference evidence="1 2" key="1">
    <citation type="submission" date="2016-10" db="EMBL/GenBank/DDBJ databases">
        <authorList>
            <person name="de Groot N.N."/>
        </authorList>
    </citation>
    <scope>NUCLEOTIDE SEQUENCE [LARGE SCALE GENOMIC DNA]</scope>
    <source>
        <strain evidence="1 2">MP1X4</strain>
    </source>
</reference>
<dbReference type="InterPro" id="IPR025345">
    <property type="entry name" value="DUF4249"/>
</dbReference>
<dbReference type="Pfam" id="PF14054">
    <property type="entry name" value="DUF4249"/>
    <property type="match status" value="1"/>
</dbReference>
<dbReference type="Proteomes" id="UP000199679">
    <property type="component" value="Chromosome I"/>
</dbReference>
<dbReference type="EMBL" id="LT629740">
    <property type="protein sequence ID" value="SDT63237.1"/>
    <property type="molecule type" value="Genomic_DNA"/>
</dbReference>
<dbReference type="OrthoDB" id="637707at2"/>
<dbReference type="STRING" id="652787.SAMN05216490_4459"/>
<gene>
    <name evidence="1" type="ORF">SAMN05216490_4459</name>
</gene>